<sequence length="145" mass="16541">MPSTPRFKVPNAKKKAKKVKTHTQNRRRDKNTAVGVKKVTVVTKQVLERGTTDLLNKGTPHVTLTNKKMRFLPYKIMDIMKMDSQAIPSEESVFLIGKATELFVQILARHAYTLTTKNKKKVLRKVDVVSAVSENECYVFLNGYF</sequence>
<dbReference type="GO" id="GO:0046982">
    <property type="term" value="F:protein heterodimerization activity"/>
    <property type="evidence" value="ECO:0007669"/>
    <property type="project" value="InterPro"/>
</dbReference>
<dbReference type="Gene3D" id="1.10.20.10">
    <property type="entry name" value="Histone, subunit A"/>
    <property type="match status" value="1"/>
</dbReference>
<dbReference type="InterPro" id="IPR050568">
    <property type="entry name" value="Transcr_DNA_Rep_Reg"/>
</dbReference>
<evidence type="ECO:0000313" key="5">
    <source>
        <dbReference type="EMBL" id="JAT30016.1"/>
    </source>
</evidence>
<dbReference type="GO" id="GO:0008622">
    <property type="term" value="C:epsilon DNA polymerase complex"/>
    <property type="evidence" value="ECO:0007669"/>
    <property type="project" value="TreeGrafter"/>
</dbReference>
<protein>
    <recommendedName>
        <fullName evidence="4">Transcription factor CBF/NF-Y/archaeal histone domain-containing protein</fullName>
    </recommendedName>
</protein>
<dbReference type="EMBL" id="GEBQ01009961">
    <property type="protein sequence ID" value="JAT30016.1"/>
    <property type="molecule type" value="Transcribed_RNA"/>
</dbReference>
<dbReference type="GO" id="GO:0006261">
    <property type="term" value="P:DNA-templated DNA replication"/>
    <property type="evidence" value="ECO:0007669"/>
    <property type="project" value="TreeGrafter"/>
</dbReference>
<comment type="subcellular location">
    <subcellularLocation>
        <location evidence="1">Nucleus</location>
    </subcellularLocation>
</comment>
<feature type="compositionally biased region" description="Basic residues" evidence="3">
    <location>
        <begin position="11"/>
        <end position="29"/>
    </location>
</feature>
<evidence type="ECO:0000256" key="3">
    <source>
        <dbReference type="SAM" id="MobiDB-lite"/>
    </source>
</evidence>
<organism evidence="5">
    <name type="scientific">Graphocephala atropunctata</name>
    <dbReference type="NCBI Taxonomy" id="36148"/>
    <lineage>
        <taxon>Eukaryota</taxon>
        <taxon>Metazoa</taxon>
        <taxon>Ecdysozoa</taxon>
        <taxon>Arthropoda</taxon>
        <taxon>Hexapoda</taxon>
        <taxon>Insecta</taxon>
        <taxon>Pterygota</taxon>
        <taxon>Neoptera</taxon>
        <taxon>Paraneoptera</taxon>
        <taxon>Hemiptera</taxon>
        <taxon>Auchenorrhyncha</taxon>
        <taxon>Membracoidea</taxon>
        <taxon>Cicadellidae</taxon>
        <taxon>Cicadellinae</taxon>
        <taxon>Cicadellini</taxon>
        <taxon>Graphocephala</taxon>
    </lineage>
</organism>
<dbReference type="InterPro" id="IPR009072">
    <property type="entry name" value="Histone-fold"/>
</dbReference>
<accession>A0A1B6M248</accession>
<keyword evidence="2" id="KW-0539">Nucleus</keyword>
<proteinExistence type="predicted"/>
<dbReference type="PANTHER" id="PTHR10252:SF79">
    <property type="entry name" value="DNA POLYMERASE EPSILON SUBUNIT 4"/>
    <property type="match status" value="1"/>
</dbReference>
<dbReference type="InterPro" id="IPR003958">
    <property type="entry name" value="CBFA_NFYB_domain"/>
</dbReference>
<gene>
    <name evidence="5" type="ORF">g.665</name>
</gene>
<feature type="domain" description="Transcription factor CBF/NF-Y/archaeal histone" evidence="4">
    <location>
        <begin position="76"/>
        <end position="132"/>
    </location>
</feature>
<evidence type="ECO:0000259" key="4">
    <source>
        <dbReference type="Pfam" id="PF00808"/>
    </source>
</evidence>
<dbReference type="SUPFAM" id="SSF47113">
    <property type="entry name" value="Histone-fold"/>
    <property type="match status" value="1"/>
</dbReference>
<reference evidence="5" key="1">
    <citation type="submission" date="2015-11" db="EMBL/GenBank/DDBJ databases">
        <title>De novo transcriptome assembly of four potential Pierce s Disease insect vectors from Arizona vineyards.</title>
        <authorList>
            <person name="Tassone E.E."/>
        </authorList>
    </citation>
    <scope>NUCLEOTIDE SEQUENCE</scope>
</reference>
<dbReference type="AlphaFoldDB" id="A0A1B6M248"/>
<feature type="region of interest" description="Disordered" evidence="3">
    <location>
        <begin position="1"/>
        <end position="32"/>
    </location>
</feature>
<evidence type="ECO:0000256" key="2">
    <source>
        <dbReference type="ARBA" id="ARBA00023242"/>
    </source>
</evidence>
<dbReference type="Pfam" id="PF00808">
    <property type="entry name" value="CBFD_NFYB_HMF"/>
    <property type="match status" value="1"/>
</dbReference>
<dbReference type="PANTHER" id="PTHR10252">
    <property type="entry name" value="HISTONE-LIKE TRANSCRIPTION FACTOR CCAAT-RELATED"/>
    <property type="match status" value="1"/>
</dbReference>
<name>A0A1B6M248_9HEMI</name>
<evidence type="ECO:0000256" key="1">
    <source>
        <dbReference type="ARBA" id="ARBA00004123"/>
    </source>
</evidence>